<accession>A0A1J5RT84</accession>
<gene>
    <name evidence="1" type="ORF">GALL_191320</name>
</gene>
<comment type="caution">
    <text evidence="1">The sequence shown here is derived from an EMBL/GenBank/DDBJ whole genome shotgun (WGS) entry which is preliminary data.</text>
</comment>
<evidence type="ECO:0008006" key="2">
    <source>
        <dbReference type="Google" id="ProtNLM"/>
    </source>
</evidence>
<evidence type="ECO:0000313" key="1">
    <source>
        <dbReference type="EMBL" id="OIQ98889.1"/>
    </source>
</evidence>
<dbReference type="EMBL" id="MLJW01000113">
    <property type="protein sequence ID" value="OIQ98889.1"/>
    <property type="molecule type" value="Genomic_DNA"/>
</dbReference>
<name>A0A1J5RT84_9ZZZZ</name>
<dbReference type="Pfam" id="PF16157">
    <property type="entry name" value="DUF4865"/>
    <property type="match status" value="1"/>
</dbReference>
<dbReference type="InterPro" id="IPR032349">
    <property type="entry name" value="DUF4865"/>
</dbReference>
<protein>
    <recommendedName>
        <fullName evidence="2">DUF4865 domain-containing protein</fullName>
    </recommendedName>
</protein>
<proteinExistence type="predicted"/>
<sequence>MLAMQYRFTLPADYDMGIIRRRIAAKGPLMDGFGGLAFKSFLFSERAGPDATGPENSYAPFYLWSDIRGMRRFLSGPGFEAVTTSFGWPSVRTWQVLGSLQGPSFGTATWASLEIPPVRPFTSLKALEDEERIAAEEDLSRHGAVGAVYGYEPTTWTAVRFRHWPDRASIRCASGAQVYRVGHVAHGSPLPPEILR</sequence>
<dbReference type="AlphaFoldDB" id="A0A1J5RT84"/>
<reference evidence="1" key="1">
    <citation type="submission" date="2016-10" db="EMBL/GenBank/DDBJ databases">
        <title>Sequence of Gallionella enrichment culture.</title>
        <authorList>
            <person name="Poehlein A."/>
            <person name="Muehling M."/>
            <person name="Daniel R."/>
        </authorList>
    </citation>
    <scope>NUCLEOTIDE SEQUENCE</scope>
</reference>
<organism evidence="1">
    <name type="scientific">mine drainage metagenome</name>
    <dbReference type="NCBI Taxonomy" id="410659"/>
    <lineage>
        <taxon>unclassified sequences</taxon>
        <taxon>metagenomes</taxon>
        <taxon>ecological metagenomes</taxon>
    </lineage>
</organism>